<keyword evidence="3" id="KW-1185">Reference proteome</keyword>
<dbReference type="EMBL" id="BEXT01000001">
    <property type="protein sequence ID" value="GBC61765.1"/>
    <property type="molecule type" value="Genomic_DNA"/>
</dbReference>
<feature type="domain" description="Dienelactone hydrolase" evidence="1">
    <location>
        <begin position="2"/>
        <end position="73"/>
    </location>
</feature>
<protein>
    <submittedName>
        <fullName evidence="2">Dienelactone hydrolase family protein</fullName>
    </submittedName>
</protein>
<dbReference type="InterPro" id="IPR002925">
    <property type="entry name" value="Dienelactn_hydro"/>
</dbReference>
<reference evidence="3" key="1">
    <citation type="submission" date="2017-11" db="EMBL/GenBank/DDBJ databases">
        <authorList>
            <person name="Watanabe M."/>
            <person name="Kojima H."/>
        </authorList>
    </citation>
    <scope>NUCLEOTIDE SEQUENCE [LARGE SCALE GENOMIC DNA]</scope>
    <source>
        <strain evidence="3">Tokyo 01</strain>
    </source>
</reference>
<evidence type="ECO:0000313" key="3">
    <source>
        <dbReference type="Proteomes" id="UP000288096"/>
    </source>
</evidence>
<comment type="caution">
    <text evidence="2">The sequence shown here is derived from an EMBL/GenBank/DDBJ whole genome shotgun (WGS) entry which is preliminary data.</text>
</comment>
<dbReference type="OrthoDB" id="9787933at2"/>
<dbReference type="InterPro" id="IPR051049">
    <property type="entry name" value="Dienelactone_hydrolase-like"/>
</dbReference>
<sequence length="75" mass="8391">MRATILGNFGAEDRSIRVDTVLEFQAKLKTLGGDHEIYIYENAGHAFDNAGGSRYDKEAADLAWSRTVNFLKKNL</sequence>
<dbReference type="Pfam" id="PF01738">
    <property type="entry name" value="DLH"/>
    <property type="match status" value="1"/>
</dbReference>
<dbReference type="SUPFAM" id="SSF53474">
    <property type="entry name" value="alpha/beta-Hydrolases"/>
    <property type="match status" value="1"/>
</dbReference>
<accession>A0A401FXS9</accession>
<dbReference type="Gene3D" id="3.40.50.1820">
    <property type="entry name" value="alpha/beta hydrolase"/>
    <property type="match status" value="1"/>
</dbReference>
<dbReference type="AlphaFoldDB" id="A0A401FXS9"/>
<gene>
    <name evidence="2" type="ORF">DENIS_2727</name>
</gene>
<evidence type="ECO:0000313" key="2">
    <source>
        <dbReference type="EMBL" id="GBC61765.1"/>
    </source>
</evidence>
<reference evidence="3" key="2">
    <citation type="submission" date="2019-01" db="EMBL/GenBank/DDBJ databases">
        <title>Genome sequence of Desulfonema ishimotonii strain Tokyo 01.</title>
        <authorList>
            <person name="Fukui M."/>
        </authorList>
    </citation>
    <scope>NUCLEOTIDE SEQUENCE [LARGE SCALE GENOMIC DNA]</scope>
    <source>
        <strain evidence="3">Tokyo 01</strain>
    </source>
</reference>
<keyword evidence="2" id="KW-0378">Hydrolase</keyword>
<dbReference type="Proteomes" id="UP000288096">
    <property type="component" value="Unassembled WGS sequence"/>
</dbReference>
<dbReference type="InterPro" id="IPR029058">
    <property type="entry name" value="AB_hydrolase_fold"/>
</dbReference>
<dbReference type="PANTHER" id="PTHR46623:SF6">
    <property type="entry name" value="ALPHA_BETA-HYDROLASES SUPERFAMILY PROTEIN"/>
    <property type="match status" value="1"/>
</dbReference>
<proteinExistence type="predicted"/>
<evidence type="ECO:0000259" key="1">
    <source>
        <dbReference type="Pfam" id="PF01738"/>
    </source>
</evidence>
<dbReference type="GO" id="GO:0016787">
    <property type="term" value="F:hydrolase activity"/>
    <property type="evidence" value="ECO:0007669"/>
    <property type="project" value="UniProtKB-KW"/>
</dbReference>
<organism evidence="2 3">
    <name type="scientific">Desulfonema ishimotonii</name>
    <dbReference type="NCBI Taxonomy" id="45657"/>
    <lineage>
        <taxon>Bacteria</taxon>
        <taxon>Pseudomonadati</taxon>
        <taxon>Thermodesulfobacteriota</taxon>
        <taxon>Desulfobacteria</taxon>
        <taxon>Desulfobacterales</taxon>
        <taxon>Desulfococcaceae</taxon>
        <taxon>Desulfonema</taxon>
    </lineage>
</organism>
<name>A0A401FXS9_9BACT</name>
<dbReference type="PANTHER" id="PTHR46623">
    <property type="entry name" value="CARBOXYMETHYLENEBUTENOLIDASE-RELATED"/>
    <property type="match status" value="1"/>
</dbReference>